<sequence>MSFLQRTVINAVVFMATAGFFPQYFQVSSIWVSFIAAAVLGVLNMFVKPFFVILSLPITLMTLGFFYLVINAFMLELTSILIGDTFRFANFGAAFMVALVLSGVNLVITSHRSAA</sequence>
<dbReference type="PANTHER" id="PTHR37309:SF1">
    <property type="entry name" value="SLR0284 PROTEIN"/>
    <property type="match status" value="1"/>
</dbReference>
<feature type="transmembrane region" description="Helical" evidence="1">
    <location>
        <begin position="30"/>
        <end position="47"/>
    </location>
</feature>
<dbReference type="EMBL" id="AYZF01000013">
    <property type="protein sequence ID" value="KRN05975.1"/>
    <property type="molecule type" value="Genomic_DNA"/>
</dbReference>
<evidence type="ECO:0000313" key="3">
    <source>
        <dbReference type="Proteomes" id="UP000050961"/>
    </source>
</evidence>
<dbReference type="Pfam" id="PF04020">
    <property type="entry name" value="Phage_holin_4_2"/>
    <property type="match status" value="1"/>
</dbReference>
<dbReference type="AlphaFoldDB" id="A0A023CVH2"/>
<comment type="caution">
    <text evidence="2">The sequence shown here is derived from an EMBL/GenBank/DDBJ whole genome shotgun (WGS) entry which is preliminary data.</text>
</comment>
<gene>
    <name evidence="2" type="ORF">FD15_GL001161</name>
</gene>
<dbReference type="Proteomes" id="UP000050961">
    <property type="component" value="Unassembled WGS sequence"/>
</dbReference>
<accession>A0A023CVH2</accession>
<evidence type="ECO:0000256" key="1">
    <source>
        <dbReference type="SAM" id="Phobius"/>
    </source>
</evidence>
<reference evidence="2 3" key="1">
    <citation type="journal article" date="2015" name="Genome Announc.">
        <title>Expanding the biotechnology potential of lactobacilli through comparative genomics of 213 strains and associated genera.</title>
        <authorList>
            <person name="Sun Z."/>
            <person name="Harris H.M."/>
            <person name="McCann A."/>
            <person name="Guo C."/>
            <person name="Argimon S."/>
            <person name="Zhang W."/>
            <person name="Yang X."/>
            <person name="Jeffery I.B."/>
            <person name="Cooney J.C."/>
            <person name="Kagawa T.F."/>
            <person name="Liu W."/>
            <person name="Song Y."/>
            <person name="Salvetti E."/>
            <person name="Wrobel A."/>
            <person name="Rasinkangas P."/>
            <person name="Parkhill J."/>
            <person name="Rea M.C."/>
            <person name="O'Sullivan O."/>
            <person name="Ritari J."/>
            <person name="Douillard F.P."/>
            <person name="Paul Ross R."/>
            <person name="Yang R."/>
            <person name="Briner A.E."/>
            <person name="Felis G.E."/>
            <person name="de Vos W.M."/>
            <person name="Barrangou R."/>
            <person name="Klaenhammer T.R."/>
            <person name="Caufield P.W."/>
            <person name="Cui Y."/>
            <person name="Zhang H."/>
            <person name="O'Toole P.W."/>
        </authorList>
    </citation>
    <scope>NUCLEOTIDE SEQUENCE [LARGE SCALE GENOMIC DNA]</scope>
    <source>
        <strain evidence="2 3">DSM 21376</strain>
    </source>
</reference>
<dbReference type="eggNOG" id="COG1950">
    <property type="taxonomic scope" value="Bacteria"/>
</dbReference>
<dbReference type="InterPro" id="IPR007165">
    <property type="entry name" value="Phage_holin_4_2"/>
</dbReference>
<dbReference type="RefSeq" id="WP_034987739.1">
    <property type="nucleotide sequence ID" value="NZ_AYZF01000013.1"/>
</dbReference>
<keyword evidence="3" id="KW-1185">Reference proteome</keyword>
<protein>
    <submittedName>
        <fullName evidence="2">Integral inner membrane protein</fullName>
    </submittedName>
</protein>
<proteinExistence type="predicted"/>
<keyword evidence="1" id="KW-1133">Transmembrane helix</keyword>
<keyword evidence="1" id="KW-0472">Membrane</keyword>
<feature type="transmembrane region" description="Helical" evidence="1">
    <location>
        <begin position="88"/>
        <end position="108"/>
    </location>
</feature>
<feature type="transmembrane region" description="Helical" evidence="1">
    <location>
        <begin position="59"/>
        <end position="82"/>
    </location>
</feature>
<dbReference type="PANTHER" id="PTHR37309">
    <property type="entry name" value="SLR0284 PROTEIN"/>
    <property type="match status" value="1"/>
</dbReference>
<keyword evidence="1" id="KW-0812">Transmembrane</keyword>
<evidence type="ECO:0000313" key="2">
    <source>
        <dbReference type="EMBL" id="KRN05975.1"/>
    </source>
</evidence>
<dbReference type="OrthoDB" id="7205479at2"/>
<name>A0A023CVH2_9LACO</name>
<dbReference type="STRING" id="1423806.FD15_GL001161"/>
<dbReference type="PATRIC" id="fig|1423806.3.peg.1181"/>
<organism evidence="2 3">
    <name type="scientific">Liquorilactobacillus sucicola DSM 21376 = JCM 15457</name>
    <dbReference type="NCBI Taxonomy" id="1423806"/>
    <lineage>
        <taxon>Bacteria</taxon>
        <taxon>Bacillati</taxon>
        <taxon>Bacillota</taxon>
        <taxon>Bacilli</taxon>
        <taxon>Lactobacillales</taxon>
        <taxon>Lactobacillaceae</taxon>
        <taxon>Liquorilactobacillus</taxon>
    </lineage>
</organism>